<keyword evidence="1" id="KW-0472">Membrane</keyword>
<dbReference type="EMBL" id="SNWI01000005">
    <property type="protein sequence ID" value="TDO01420.1"/>
    <property type="molecule type" value="Genomic_DNA"/>
</dbReference>
<keyword evidence="1" id="KW-0812">Transmembrane</keyword>
<sequence>MLQCFNVILLLCYVATLLYLFEMRILYRTKEEANEEQKNNFLALSPTERFYAFLSLSEKIMQFPGKKVKKIDENFIINLGKHGKHLERKH</sequence>
<protein>
    <submittedName>
        <fullName evidence="2">Uncharacterized protein</fullName>
    </submittedName>
</protein>
<comment type="caution">
    <text evidence="2">The sequence shown here is derived from an EMBL/GenBank/DDBJ whole genome shotgun (WGS) entry which is preliminary data.</text>
</comment>
<dbReference type="AlphaFoldDB" id="A0A4R6H0E7"/>
<organism evidence="2 3">
    <name type="scientific">Sunxiuqinia elliptica</name>
    <dbReference type="NCBI Taxonomy" id="655355"/>
    <lineage>
        <taxon>Bacteria</taxon>
        <taxon>Pseudomonadati</taxon>
        <taxon>Bacteroidota</taxon>
        <taxon>Bacteroidia</taxon>
        <taxon>Marinilabiliales</taxon>
        <taxon>Prolixibacteraceae</taxon>
        <taxon>Sunxiuqinia</taxon>
    </lineage>
</organism>
<evidence type="ECO:0000313" key="3">
    <source>
        <dbReference type="Proteomes" id="UP000294848"/>
    </source>
</evidence>
<proteinExistence type="predicted"/>
<keyword evidence="1" id="KW-1133">Transmembrane helix</keyword>
<gene>
    <name evidence="2" type="ORF">DET52_105279</name>
</gene>
<reference evidence="2 3" key="1">
    <citation type="submission" date="2019-03" db="EMBL/GenBank/DDBJ databases">
        <title>Freshwater and sediment microbial communities from various areas in North America, analyzing microbe dynamics in response to fracking.</title>
        <authorList>
            <person name="Lamendella R."/>
        </authorList>
    </citation>
    <scope>NUCLEOTIDE SEQUENCE [LARGE SCALE GENOMIC DNA]</scope>
    <source>
        <strain evidence="2 3">114D</strain>
    </source>
</reference>
<feature type="transmembrane region" description="Helical" evidence="1">
    <location>
        <begin position="6"/>
        <end position="27"/>
    </location>
</feature>
<accession>A0A4R6H0E7</accession>
<dbReference type="Proteomes" id="UP000294848">
    <property type="component" value="Unassembled WGS sequence"/>
</dbReference>
<evidence type="ECO:0000256" key="1">
    <source>
        <dbReference type="SAM" id="Phobius"/>
    </source>
</evidence>
<evidence type="ECO:0000313" key="2">
    <source>
        <dbReference type="EMBL" id="TDO01420.1"/>
    </source>
</evidence>
<name>A0A4R6H0E7_9BACT</name>